<sequence length="1073" mass="122030">MAESLSPSKSGAAGGILTAAAVSGLLKQQGVCNGELRVGGGCVVLGISGARAREPYPAASRISNISGATGAGAGLAARKAAAADLAPVPHVKSGRQVARWATCASHTYARNTRTPHSPLYSSSLVPSSRFPRRDTDPHSSRLLRQADRCHGWPADLLPRGTLSYTAVSMYVQLKHSSSPDLVAESISVLLPAKTPSLRRYSYTCNQPPPLPPRRNSLALPPLQLASAMQSGGMDSRYYRPASPRRFGNPGRSSTGTFTDPYSDSYYSRGGTSPRASGERISGTYHPTYSYASNASGSRAGGVKYDSYTGRPRRNTLNESDDRLVRPNLKPPPQVTSIPIRTSGLHASHHERPSSPLARSWNNQGDTYIHHAPRRDHKRVYSIDDNNQTKLVAEKDVMEPHRRESQERGYGVTSGGRNYHQNKSGPHRYTDVGDEGYSYTDPASMYRDTEPVWRRPRSGSMERSSRPTSLIMEKAPRSSTRELGPPPSTRGFGKINNGAPRNGSLRDPARSSSIDVSRDVSKYESYPDPGPHRSSSTRHRAPAIHQEQREHRRDTYDEYDRRDRDLENRRQTTADRFEDRNVASRGFGIAPGNPHLAHEHHVLDRQPIWSPEETGRSRAEDYSPSSYYPADRAEARMPEPMIPRERDIPPIYDERSRERDRDHRDQDVDDRGHMSSTVPAAASVATAAAVSYGAGEVLKARERERTRDRESDRDSDRERERERERRKEWDERDRRDRGPEQRRERALEDRLPPAAAAYVSTQDSSRSVKDRRYEPDDRDRRPRHGHSSDESSEERPRHYVDRDAARGSERRKDSSKDAALDPDEEYRRRIRQEAERSGRLPLDREMSESDRERERRRRKEERDRSRGPPSNVAEPAHSRYDDRSGNLTDSNIVQEPDSIDDKAPPRTVQIVAPPKDPEPKPKGILRKPTEKFPEHPESIREGVAPHKDAIKGKDIPPNARWTKIDRKLVNPEALEEAKERYEERMDCVIVLRVLSKSEIQKLADRTREIREAREEEYEHERRDRERRHRSHRDDEDRRRDYEYNDDDESDDDVGRRDREWKRGGERPRMIEAGR</sequence>
<feature type="compositionally biased region" description="Basic and acidic residues" evidence="1">
    <location>
        <begin position="1030"/>
        <end position="1041"/>
    </location>
</feature>
<organism evidence="3 4">
    <name type="scientific">Lojkania enalia</name>
    <dbReference type="NCBI Taxonomy" id="147567"/>
    <lineage>
        <taxon>Eukaryota</taxon>
        <taxon>Fungi</taxon>
        <taxon>Dikarya</taxon>
        <taxon>Ascomycota</taxon>
        <taxon>Pezizomycotina</taxon>
        <taxon>Dothideomycetes</taxon>
        <taxon>Pleosporomycetidae</taxon>
        <taxon>Pleosporales</taxon>
        <taxon>Pleosporales incertae sedis</taxon>
        <taxon>Lojkania</taxon>
    </lineage>
</organism>
<feature type="compositionally biased region" description="Basic and acidic residues" evidence="1">
    <location>
        <begin position="545"/>
        <end position="581"/>
    </location>
</feature>
<dbReference type="OrthoDB" id="5418088at2759"/>
<evidence type="ECO:0000256" key="1">
    <source>
        <dbReference type="SAM" id="MobiDB-lite"/>
    </source>
</evidence>
<protein>
    <recommendedName>
        <fullName evidence="2">DUF8035 domain-containing protein</fullName>
    </recommendedName>
</protein>
<reference evidence="4" key="1">
    <citation type="journal article" date="2020" name="Stud. Mycol.">
        <title>101 Dothideomycetes genomes: A test case for predicting lifestyles and emergence of pathogens.</title>
        <authorList>
            <person name="Haridas S."/>
            <person name="Albert R."/>
            <person name="Binder M."/>
            <person name="Bloem J."/>
            <person name="LaButti K."/>
            <person name="Salamov A."/>
            <person name="Andreopoulos B."/>
            <person name="Baker S."/>
            <person name="Barry K."/>
            <person name="Bills G."/>
            <person name="Bluhm B."/>
            <person name="Cannon C."/>
            <person name="Castanera R."/>
            <person name="Culley D."/>
            <person name="Daum C."/>
            <person name="Ezra D."/>
            <person name="Gonzalez J."/>
            <person name="Henrissat B."/>
            <person name="Kuo A."/>
            <person name="Liang C."/>
            <person name="Lipzen A."/>
            <person name="Lutzoni F."/>
            <person name="Magnuson J."/>
            <person name="Mondo S."/>
            <person name="Nolan M."/>
            <person name="Ohm R."/>
            <person name="Pangilinan J."/>
            <person name="Park H.-J."/>
            <person name="Ramirez L."/>
            <person name="Alfaro M."/>
            <person name="Sun H."/>
            <person name="Tritt A."/>
            <person name="Yoshinaga Y."/>
            <person name="Zwiers L.-H."/>
            <person name="Turgeon B."/>
            <person name="Goodwin S."/>
            <person name="Spatafora J."/>
            <person name="Crous P."/>
            <person name="Grigoriev I."/>
        </authorList>
    </citation>
    <scope>NUCLEOTIDE SEQUENCE [LARGE SCALE GENOMIC DNA]</scope>
    <source>
        <strain evidence="4">CBS 304.66</strain>
    </source>
</reference>
<dbReference type="PANTHER" id="PTHR42081:SF1">
    <property type="entry name" value="ZINC FINGER PROTEIN DHHC DOMAIN CONTAINING PROTEIN"/>
    <property type="match status" value="1"/>
</dbReference>
<dbReference type="AlphaFoldDB" id="A0A9P4KAN8"/>
<evidence type="ECO:0000259" key="2">
    <source>
        <dbReference type="Pfam" id="PF26118"/>
    </source>
</evidence>
<feature type="compositionally biased region" description="Basic and acidic residues" evidence="1">
    <location>
        <begin position="697"/>
        <end position="750"/>
    </location>
</feature>
<feature type="region of interest" description="Disordered" evidence="1">
    <location>
        <begin position="397"/>
        <end position="584"/>
    </location>
</feature>
<feature type="compositionally biased region" description="Basic and acidic residues" evidence="1">
    <location>
        <begin position="630"/>
        <end position="672"/>
    </location>
</feature>
<feature type="compositionally biased region" description="Low complexity" evidence="1">
    <location>
        <begin position="674"/>
        <end position="690"/>
    </location>
</feature>
<feature type="compositionally biased region" description="Polar residues" evidence="1">
    <location>
        <begin position="414"/>
        <end position="423"/>
    </location>
</feature>
<feature type="region of interest" description="Disordered" evidence="1">
    <location>
        <begin position="230"/>
        <end position="376"/>
    </location>
</feature>
<evidence type="ECO:0000313" key="4">
    <source>
        <dbReference type="Proteomes" id="UP000800093"/>
    </source>
</evidence>
<feature type="compositionally biased region" description="Low complexity" evidence="1">
    <location>
        <begin position="117"/>
        <end position="129"/>
    </location>
</feature>
<feature type="compositionally biased region" description="Basic and acidic residues" evidence="1">
    <location>
        <begin position="1000"/>
        <end position="1022"/>
    </location>
</feature>
<dbReference type="PANTHER" id="PTHR42081">
    <property type="entry name" value="ZINC FINGER PROTEIN DHHC DOMAIN CONTAINING PROTEIN"/>
    <property type="match status" value="1"/>
</dbReference>
<feature type="region of interest" description="Disordered" evidence="1">
    <location>
        <begin position="1000"/>
        <end position="1073"/>
    </location>
</feature>
<feature type="region of interest" description="Disordered" evidence="1">
    <location>
        <begin position="610"/>
        <end position="957"/>
    </location>
</feature>
<dbReference type="Pfam" id="PF26118">
    <property type="entry name" value="DUF8035"/>
    <property type="match status" value="1"/>
</dbReference>
<feature type="compositionally biased region" description="Polar residues" evidence="1">
    <location>
        <begin position="250"/>
        <end position="274"/>
    </location>
</feature>
<feature type="compositionally biased region" description="Basic and acidic residues" evidence="1">
    <location>
        <begin position="397"/>
        <end position="406"/>
    </location>
</feature>
<feature type="compositionally biased region" description="Basic and acidic residues" evidence="1">
    <location>
        <begin position="914"/>
        <end position="953"/>
    </location>
</feature>
<dbReference type="EMBL" id="ML986618">
    <property type="protein sequence ID" value="KAF2264183.1"/>
    <property type="molecule type" value="Genomic_DNA"/>
</dbReference>
<feature type="domain" description="DUF8035" evidence="2">
    <location>
        <begin position="958"/>
        <end position="1011"/>
    </location>
</feature>
<feature type="compositionally biased region" description="Basic and acidic residues" evidence="1">
    <location>
        <begin position="131"/>
        <end position="140"/>
    </location>
</feature>
<feature type="compositionally biased region" description="Basic and acidic residues" evidence="1">
    <location>
        <begin position="765"/>
        <end position="852"/>
    </location>
</feature>
<evidence type="ECO:0000313" key="3">
    <source>
        <dbReference type="EMBL" id="KAF2264183.1"/>
    </source>
</evidence>
<gene>
    <name evidence="3" type="ORF">CC78DRAFT_580689</name>
</gene>
<feature type="compositionally biased region" description="Polar residues" evidence="1">
    <location>
        <begin position="284"/>
        <end position="296"/>
    </location>
</feature>
<dbReference type="InterPro" id="IPR058348">
    <property type="entry name" value="DUF8035"/>
</dbReference>
<proteinExistence type="predicted"/>
<accession>A0A9P4KAN8</accession>
<feature type="region of interest" description="Disordered" evidence="1">
    <location>
        <begin position="114"/>
        <end position="140"/>
    </location>
</feature>
<comment type="caution">
    <text evidence="3">The sequence shown here is derived from an EMBL/GenBank/DDBJ whole genome shotgun (WGS) entry which is preliminary data.</text>
</comment>
<keyword evidence="4" id="KW-1185">Reference proteome</keyword>
<feature type="compositionally biased region" description="Basic and acidic residues" evidence="1">
    <location>
        <begin position="1051"/>
        <end position="1073"/>
    </location>
</feature>
<dbReference type="Proteomes" id="UP000800093">
    <property type="component" value="Unassembled WGS sequence"/>
</dbReference>
<name>A0A9P4KAN8_9PLEO</name>